<keyword evidence="2" id="KW-1133">Transmembrane helix</keyword>
<protein>
    <submittedName>
        <fullName evidence="4">Chemotaxis protein MotB</fullName>
    </submittedName>
</protein>
<dbReference type="Pfam" id="PF00691">
    <property type="entry name" value="OmpA"/>
    <property type="match status" value="1"/>
</dbReference>
<evidence type="ECO:0000313" key="5">
    <source>
        <dbReference type="Proteomes" id="UP001320148"/>
    </source>
</evidence>
<evidence type="ECO:0000256" key="1">
    <source>
        <dbReference type="PROSITE-ProRule" id="PRU00473"/>
    </source>
</evidence>
<proteinExistence type="predicted"/>
<gene>
    <name evidence="4" type="ORF">DSLASN_30430</name>
</gene>
<evidence type="ECO:0000313" key="4">
    <source>
        <dbReference type="EMBL" id="BCS97411.1"/>
    </source>
</evidence>
<dbReference type="InterPro" id="IPR006665">
    <property type="entry name" value="OmpA-like"/>
</dbReference>
<dbReference type="Proteomes" id="UP001320148">
    <property type="component" value="Chromosome"/>
</dbReference>
<sequence length="234" mass="26511">MIRFRKSQLIYENDNEYNSEGYWASYSDLMAALLMVFALTTVAAIVDIGSRVKESTQVVEEWEEVLKTISNYKGFESIEGVTIDANTGALIISNDSLRFGFGSVEVPDEGKAVLRQAVPEYMALVYKNPDLLERIETIEVSGHTDRLDHGGANPYLSRERAGQVLSFLMSEPAMKPYLGIWKTKAVAAGYSDTRFPEKCDEERCAIARRVEITILLNEREMLQNFLQTLRHIIR</sequence>
<dbReference type="PROSITE" id="PS51123">
    <property type="entry name" value="OMPA_2"/>
    <property type="match status" value="1"/>
</dbReference>
<feature type="transmembrane region" description="Helical" evidence="2">
    <location>
        <begin position="29"/>
        <end position="48"/>
    </location>
</feature>
<reference evidence="4 5" key="1">
    <citation type="submission" date="2021-02" db="EMBL/GenBank/DDBJ databases">
        <title>Complete genome of Desulfoluna sp. strain ASN36.</title>
        <authorList>
            <person name="Takahashi A."/>
            <person name="Kojima H."/>
            <person name="Fukui M."/>
        </authorList>
    </citation>
    <scope>NUCLEOTIDE SEQUENCE [LARGE SCALE GENOMIC DNA]</scope>
    <source>
        <strain evidence="4 5">ASN36</strain>
    </source>
</reference>
<keyword evidence="1 2" id="KW-0472">Membrane</keyword>
<dbReference type="SUPFAM" id="SSF103088">
    <property type="entry name" value="OmpA-like"/>
    <property type="match status" value="1"/>
</dbReference>
<dbReference type="Gene3D" id="3.30.1330.60">
    <property type="entry name" value="OmpA-like domain"/>
    <property type="match status" value="1"/>
</dbReference>
<dbReference type="PANTHER" id="PTHR30329">
    <property type="entry name" value="STATOR ELEMENT OF FLAGELLAR MOTOR COMPLEX"/>
    <property type="match status" value="1"/>
</dbReference>
<dbReference type="InterPro" id="IPR036737">
    <property type="entry name" value="OmpA-like_sf"/>
</dbReference>
<evidence type="ECO:0000259" key="3">
    <source>
        <dbReference type="PROSITE" id="PS51123"/>
    </source>
</evidence>
<dbReference type="PANTHER" id="PTHR30329:SF21">
    <property type="entry name" value="LIPOPROTEIN YIAD-RELATED"/>
    <property type="match status" value="1"/>
</dbReference>
<organism evidence="4 5">
    <name type="scientific">Desulfoluna limicola</name>
    <dbReference type="NCBI Taxonomy" id="2810562"/>
    <lineage>
        <taxon>Bacteria</taxon>
        <taxon>Pseudomonadati</taxon>
        <taxon>Thermodesulfobacteriota</taxon>
        <taxon>Desulfobacteria</taxon>
        <taxon>Desulfobacterales</taxon>
        <taxon>Desulfolunaceae</taxon>
        <taxon>Desulfoluna</taxon>
    </lineage>
</organism>
<dbReference type="EMBL" id="AP024488">
    <property type="protein sequence ID" value="BCS97411.1"/>
    <property type="molecule type" value="Genomic_DNA"/>
</dbReference>
<name>A0ABM7PJ47_9BACT</name>
<dbReference type="InterPro" id="IPR050330">
    <property type="entry name" value="Bact_OuterMem_StrucFunc"/>
</dbReference>
<evidence type="ECO:0000256" key="2">
    <source>
        <dbReference type="SAM" id="Phobius"/>
    </source>
</evidence>
<keyword evidence="2" id="KW-0812">Transmembrane</keyword>
<feature type="domain" description="OmpA-like" evidence="3">
    <location>
        <begin position="86"/>
        <end position="218"/>
    </location>
</feature>
<keyword evidence="5" id="KW-1185">Reference proteome</keyword>
<accession>A0ABM7PJ47</accession>